<feature type="binding site" evidence="6">
    <location>
        <position position="47"/>
    </location>
    <ligand>
        <name>pyruvate</name>
        <dbReference type="ChEBI" id="CHEBI:15361"/>
    </ligand>
</feature>
<evidence type="ECO:0000313" key="9">
    <source>
        <dbReference type="Proteomes" id="UP000702544"/>
    </source>
</evidence>
<dbReference type="PIRSF" id="PIRSF001365">
    <property type="entry name" value="DHDPS"/>
    <property type="match status" value="1"/>
</dbReference>
<sequence>MTLAGVTLPVTTPFDPKSGDIAPVSFRDNLRAWLDAGVQGLVIAGSTGEAPLLDEDEVVQLVEWARDVVPPERTLVAGTGAEATRAVIRLSRAVAAVGADAVLVRPPAYYRGRMDAETVRRHYEAVADAIPVPVILYNVPQFVPLEITPGLLAELGSHPNVAGIKDSTGDLKNLGALLDAAPPDCSVLVGAGSRLYAALEMGAAGGIVAVGCLAPRETVEVYEQFRAGAMGPAGAVQGRLTPVHNRIVRELGVAGVKHGLDLLGLDGGLPRPPLRPLDEKSRRTVQKELKKAGLVSEQASASG</sequence>
<reference evidence="8 9" key="1">
    <citation type="submission" date="2020-01" db="EMBL/GenBank/DDBJ databases">
        <title>Genomes assembled from Gulf of Kutch pelagic sediment metagenomes.</title>
        <authorList>
            <person name="Chandrashekar M."/>
            <person name="Mahajan M.S."/>
            <person name="Dave K.J."/>
            <person name="Vatsa P."/>
            <person name="Nathani N.M."/>
        </authorList>
    </citation>
    <scope>NUCLEOTIDE SEQUENCE [LARGE SCALE GENOMIC DNA]</scope>
    <source>
        <strain evidence="8">KS3-K002</strain>
    </source>
</reference>
<dbReference type="InterPro" id="IPR013785">
    <property type="entry name" value="Aldolase_TIM"/>
</dbReference>
<organism evidence="8 9">
    <name type="scientific">Candidatus Kutchimonas denitrificans</name>
    <dbReference type="NCBI Taxonomy" id="3056748"/>
    <lineage>
        <taxon>Bacteria</taxon>
        <taxon>Pseudomonadati</taxon>
        <taxon>Gemmatimonadota</taxon>
        <taxon>Gemmatimonadia</taxon>
        <taxon>Candidatus Palauibacterales</taxon>
        <taxon>Candidatus Palauibacteraceae</taxon>
        <taxon>Candidatus Kutchimonas</taxon>
    </lineage>
</organism>
<dbReference type="SUPFAM" id="SSF51569">
    <property type="entry name" value="Aldolase"/>
    <property type="match status" value="1"/>
</dbReference>
<gene>
    <name evidence="8" type="ORF">GWO12_13670</name>
</gene>
<name>A0AAE5CDN3_9BACT</name>
<evidence type="ECO:0000256" key="6">
    <source>
        <dbReference type="PIRSR" id="PIRSR001365-2"/>
    </source>
</evidence>
<keyword evidence="3" id="KW-0704">Schiff base</keyword>
<dbReference type="InterPro" id="IPR002220">
    <property type="entry name" value="DapA-like"/>
</dbReference>
<evidence type="ECO:0000256" key="5">
    <source>
        <dbReference type="PIRSR" id="PIRSR001365-1"/>
    </source>
</evidence>
<evidence type="ECO:0000256" key="3">
    <source>
        <dbReference type="ARBA" id="ARBA00023270"/>
    </source>
</evidence>
<feature type="active site" description="Proton donor/acceptor" evidence="5">
    <location>
        <position position="137"/>
    </location>
</feature>
<evidence type="ECO:0000256" key="2">
    <source>
        <dbReference type="ARBA" id="ARBA00023239"/>
    </source>
</evidence>
<evidence type="ECO:0000313" key="8">
    <source>
        <dbReference type="EMBL" id="NIR76139.1"/>
    </source>
</evidence>
<comment type="caution">
    <text evidence="8">The sequence shown here is derived from an EMBL/GenBank/DDBJ whole genome shotgun (WGS) entry which is preliminary data.</text>
</comment>
<comment type="similarity">
    <text evidence="1 4">Belongs to the DapA family.</text>
</comment>
<dbReference type="PANTHER" id="PTHR12128">
    <property type="entry name" value="DIHYDRODIPICOLINATE SYNTHASE"/>
    <property type="match status" value="1"/>
</dbReference>
<dbReference type="InterPro" id="IPR020624">
    <property type="entry name" value="Schiff_base-form_aldolases_CS"/>
</dbReference>
<dbReference type="InterPro" id="IPR020625">
    <property type="entry name" value="Schiff_base-form_aldolases_AS"/>
</dbReference>
<evidence type="ECO:0000256" key="4">
    <source>
        <dbReference type="PIRNR" id="PIRNR001365"/>
    </source>
</evidence>
<dbReference type="EMBL" id="JAACAK010000113">
    <property type="protein sequence ID" value="NIR76139.1"/>
    <property type="molecule type" value="Genomic_DNA"/>
</dbReference>
<feature type="binding site" evidence="6">
    <location>
        <position position="207"/>
    </location>
    <ligand>
        <name>pyruvate</name>
        <dbReference type="ChEBI" id="CHEBI:15361"/>
    </ligand>
</feature>
<protein>
    <submittedName>
        <fullName evidence="8">Dihydrodipicolinate synthase family protein</fullName>
    </submittedName>
</protein>
<dbReference type="Pfam" id="PF00701">
    <property type="entry name" value="DHDPS"/>
    <property type="match status" value="1"/>
</dbReference>
<dbReference type="Gene3D" id="3.20.20.70">
    <property type="entry name" value="Aldolase class I"/>
    <property type="match status" value="1"/>
</dbReference>
<dbReference type="PANTHER" id="PTHR12128:SF66">
    <property type="entry name" value="4-HYDROXY-2-OXOGLUTARATE ALDOLASE, MITOCHONDRIAL"/>
    <property type="match status" value="1"/>
</dbReference>
<feature type="region of interest" description="Disordered" evidence="7">
    <location>
        <begin position="271"/>
        <end position="303"/>
    </location>
</feature>
<dbReference type="AlphaFoldDB" id="A0AAE5CDN3"/>
<dbReference type="GO" id="GO:0044281">
    <property type="term" value="P:small molecule metabolic process"/>
    <property type="evidence" value="ECO:0007669"/>
    <property type="project" value="UniProtKB-ARBA"/>
</dbReference>
<accession>A0AAE5CDN3</accession>
<dbReference type="PROSITE" id="PS00665">
    <property type="entry name" value="DHDPS_1"/>
    <property type="match status" value="1"/>
</dbReference>
<dbReference type="GO" id="GO:0008840">
    <property type="term" value="F:4-hydroxy-tetrahydrodipicolinate synthase activity"/>
    <property type="evidence" value="ECO:0007669"/>
    <property type="project" value="TreeGrafter"/>
</dbReference>
<dbReference type="Proteomes" id="UP000702544">
    <property type="component" value="Unassembled WGS sequence"/>
</dbReference>
<keyword evidence="2 4" id="KW-0456">Lyase</keyword>
<evidence type="ECO:0000256" key="7">
    <source>
        <dbReference type="SAM" id="MobiDB-lite"/>
    </source>
</evidence>
<evidence type="ECO:0000256" key="1">
    <source>
        <dbReference type="ARBA" id="ARBA00007592"/>
    </source>
</evidence>
<dbReference type="CDD" id="cd00408">
    <property type="entry name" value="DHDPS-like"/>
    <property type="match status" value="1"/>
</dbReference>
<feature type="active site" description="Schiff-base intermediate with substrate" evidence="5">
    <location>
        <position position="165"/>
    </location>
</feature>
<dbReference type="PRINTS" id="PR00146">
    <property type="entry name" value="DHPICSNTHASE"/>
</dbReference>
<feature type="compositionally biased region" description="Basic and acidic residues" evidence="7">
    <location>
        <begin position="276"/>
        <end position="291"/>
    </location>
</feature>
<dbReference type="PROSITE" id="PS00666">
    <property type="entry name" value="DHDPS_2"/>
    <property type="match status" value="1"/>
</dbReference>
<proteinExistence type="inferred from homology"/>
<dbReference type="SMART" id="SM01130">
    <property type="entry name" value="DHDPS"/>
    <property type="match status" value="1"/>
</dbReference>